<dbReference type="Gene3D" id="3.30.450.40">
    <property type="match status" value="2"/>
</dbReference>
<dbReference type="Gene3D" id="3.30.450.20">
    <property type="entry name" value="PAS domain"/>
    <property type="match status" value="1"/>
</dbReference>
<reference evidence="10" key="1">
    <citation type="journal article" date="2019" name="Int. J. Syst. Evol. Microbiol.">
        <title>The Global Catalogue of Microorganisms (GCM) 10K type strain sequencing project: providing services to taxonomists for standard genome sequencing and annotation.</title>
        <authorList>
            <consortium name="The Broad Institute Genomics Platform"/>
            <consortium name="The Broad Institute Genome Sequencing Center for Infectious Disease"/>
            <person name="Wu L."/>
            <person name="Ma J."/>
        </authorList>
    </citation>
    <scope>NUCLEOTIDE SEQUENCE [LARGE SCALE GENOMIC DNA]</scope>
    <source>
        <strain evidence="10">KCTC 33842</strain>
    </source>
</reference>
<dbReference type="Gene3D" id="3.30.565.10">
    <property type="entry name" value="Histidine kinase-like ATPase, C-terminal domain"/>
    <property type="match status" value="1"/>
</dbReference>
<dbReference type="PRINTS" id="PR00344">
    <property type="entry name" value="BCTRLSENSOR"/>
</dbReference>
<comment type="caution">
    <text evidence="9">The sequence shown here is derived from an EMBL/GenBank/DDBJ whole genome shotgun (WGS) entry which is preliminary data.</text>
</comment>
<dbReference type="InterPro" id="IPR005467">
    <property type="entry name" value="His_kinase_dom"/>
</dbReference>
<dbReference type="SUPFAM" id="SSF47384">
    <property type="entry name" value="Homodimeric domain of signal transducing histidine kinase"/>
    <property type="match status" value="1"/>
</dbReference>
<dbReference type="InterPro" id="IPR029016">
    <property type="entry name" value="GAF-like_dom_sf"/>
</dbReference>
<dbReference type="Pfam" id="PF13426">
    <property type="entry name" value="PAS_9"/>
    <property type="match status" value="1"/>
</dbReference>
<dbReference type="InterPro" id="IPR035965">
    <property type="entry name" value="PAS-like_dom_sf"/>
</dbReference>
<evidence type="ECO:0000256" key="6">
    <source>
        <dbReference type="ARBA" id="ARBA00023136"/>
    </source>
</evidence>
<feature type="domain" description="PAS" evidence="8">
    <location>
        <begin position="78"/>
        <end position="150"/>
    </location>
</feature>
<dbReference type="SMART" id="SM00388">
    <property type="entry name" value="HisKA"/>
    <property type="match status" value="1"/>
</dbReference>
<proteinExistence type="predicted"/>
<comment type="catalytic activity">
    <reaction evidence="1">
        <text>ATP + protein L-histidine = ADP + protein N-phospho-L-histidine.</text>
        <dbReference type="EC" id="2.7.13.3"/>
    </reaction>
</comment>
<dbReference type="SMART" id="SM00387">
    <property type="entry name" value="HATPase_c"/>
    <property type="match status" value="1"/>
</dbReference>
<dbReference type="SMART" id="SM00091">
    <property type="entry name" value="PAS"/>
    <property type="match status" value="1"/>
</dbReference>
<dbReference type="PROSITE" id="PS50112">
    <property type="entry name" value="PAS"/>
    <property type="match status" value="1"/>
</dbReference>
<dbReference type="InterPro" id="IPR003661">
    <property type="entry name" value="HisK_dim/P_dom"/>
</dbReference>
<evidence type="ECO:0000256" key="1">
    <source>
        <dbReference type="ARBA" id="ARBA00000085"/>
    </source>
</evidence>
<dbReference type="InterPro" id="IPR036890">
    <property type="entry name" value="HATPase_C_sf"/>
</dbReference>
<name>A0ABW5P327_9DEIO</name>
<dbReference type="SMART" id="SM00065">
    <property type="entry name" value="GAF"/>
    <property type="match status" value="1"/>
</dbReference>
<keyword evidence="9" id="KW-0067">ATP-binding</keyword>
<dbReference type="RefSeq" id="WP_386843108.1">
    <property type="nucleotide sequence ID" value="NZ_JBHUMK010000012.1"/>
</dbReference>
<dbReference type="InterPro" id="IPR050351">
    <property type="entry name" value="BphY/WalK/GraS-like"/>
</dbReference>
<evidence type="ECO:0000313" key="10">
    <source>
        <dbReference type="Proteomes" id="UP001597475"/>
    </source>
</evidence>
<evidence type="ECO:0000256" key="3">
    <source>
        <dbReference type="ARBA" id="ARBA00022553"/>
    </source>
</evidence>
<dbReference type="PANTHER" id="PTHR42878">
    <property type="entry name" value="TWO-COMPONENT HISTIDINE KINASE"/>
    <property type="match status" value="1"/>
</dbReference>
<evidence type="ECO:0000256" key="4">
    <source>
        <dbReference type="ARBA" id="ARBA00022679"/>
    </source>
</evidence>
<keyword evidence="3" id="KW-0597">Phosphoprotein</keyword>
<dbReference type="CDD" id="cd00082">
    <property type="entry name" value="HisKA"/>
    <property type="match status" value="1"/>
</dbReference>
<evidence type="ECO:0000259" key="7">
    <source>
        <dbReference type="PROSITE" id="PS50109"/>
    </source>
</evidence>
<dbReference type="NCBIfam" id="TIGR00229">
    <property type="entry name" value="sensory_box"/>
    <property type="match status" value="1"/>
</dbReference>
<evidence type="ECO:0000313" key="9">
    <source>
        <dbReference type="EMBL" id="MFD2608517.1"/>
    </source>
</evidence>
<keyword evidence="9" id="KW-0547">Nucleotide-binding</keyword>
<dbReference type="InterPro" id="IPR036097">
    <property type="entry name" value="HisK_dim/P_sf"/>
</dbReference>
<dbReference type="EC" id="2.7.13.3" evidence="2"/>
<dbReference type="EMBL" id="JBHUMK010000012">
    <property type="protein sequence ID" value="MFD2608517.1"/>
    <property type="molecule type" value="Genomic_DNA"/>
</dbReference>
<dbReference type="PANTHER" id="PTHR42878:SF15">
    <property type="entry name" value="BACTERIOPHYTOCHROME"/>
    <property type="match status" value="1"/>
</dbReference>
<dbReference type="InterPro" id="IPR000014">
    <property type="entry name" value="PAS"/>
</dbReference>
<feature type="domain" description="Histidine kinase" evidence="7">
    <location>
        <begin position="584"/>
        <end position="798"/>
    </location>
</feature>
<dbReference type="Pfam" id="PF02518">
    <property type="entry name" value="HATPase_c"/>
    <property type="match status" value="1"/>
</dbReference>
<dbReference type="Proteomes" id="UP001597475">
    <property type="component" value="Unassembled WGS sequence"/>
</dbReference>
<dbReference type="Pfam" id="PF00512">
    <property type="entry name" value="HisKA"/>
    <property type="match status" value="1"/>
</dbReference>
<dbReference type="SUPFAM" id="SSF55781">
    <property type="entry name" value="GAF domain-like"/>
    <property type="match status" value="2"/>
</dbReference>
<evidence type="ECO:0000256" key="5">
    <source>
        <dbReference type="ARBA" id="ARBA00022777"/>
    </source>
</evidence>
<gene>
    <name evidence="9" type="ORF">ACFSR9_03560</name>
</gene>
<dbReference type="SUPFAM" id="SSF55874">
    <property type="entry name" value="ATPase domain of HSP90 chaperone/DNA topoisomerase II/histidine kinase"/>
    <property type="match status" value="1"/>
</dbReference>
<protein>
    <recommendedName>
        <fullName evidence="2">histidine kinase</fullName>
        <ecNumber evidence="2">2.7.13.3</ecNumber>
    </recommendedName>
</protein>
<keyword evidence="6" id="KW-0472">Membrane</keyword>
<dbReference type="Pfam" id="PF01590">
    <property type="entry name" value="GAF"/>
    <property type="match status" value="1"/>
</dbReference>
<organism evidence="9 10">
    <name type="scientific">Deinococcus taklimakanensis</name>
    <dbReference type="NCBI Taxonomy" id="536443"/>
    <lineage>
        <taxon>Bacteria</taxon>
        <taxon>Thermotogati</taxon>
        <taxon>Deinococcota</taxon>
        <taxon>Deinococci</taxon>
        <taxon>Deinococcales</taxon>
        <taxon>Deinococcaceae</taxon>
        <taxon>Deinococcus</taxon>
    </lineage>
</organism>
<evidence type="ECO:0000256" key="2">
    <source>
        <dbReference type="ARBA" id="ARBA00012438"/>
    </source>
</evidence>
<sequence>MERTFREYRAAETPQAVSGVTQAVLAELQVRAGAPQADSAGAPEAALPPAFLTLLRRQEQEALERLDVQPPPLFPEDEHARLERLVAASPISVAVGALDGSLVMVNDAYLTMLGFTRAEYEAGQMDWVSLTPPEYVEQDARMFAAAFAQGICLPYEKVMLTKTGERLDLQVTLVAAGDRAARRVIGYLQDVTPERTRLRQRESQQAELERQVQLRTQELAQQTRALNTFVEFTTKVAHTNDLLALVRAAGRLLQNVVGHGQLLYLAAQGGHLRVVASSAGLAFPAQALQHMTFPVKADFLSALRNTDGPVLARLEELFFLDEWPEDRQDWGELMSTLLFQPFFQDGEVQGLLVAGTDRAAWTPEEQAIIGALSRSLGLAIARVRQAAQLQEQSEALLARTRALESFAVLARELAFETDPTVLVRRAQGIVRDLIGDGVAMYYELSGTTWYVTAQVGVIQDPDLQATLDAGLPYDQIENLRRPWESRVPYYQDLYDRSADQNVTGNAIIGSTATIPLIVGGQLRGVFAYMTHHPRVWSRADRAALQAAVHQLGLALERALQAQELEAQRQALQDANEELEAFAYSVSHDLRTPVRHAKSFAELAVRAMSAGQTDKVARHLGVVVEASERMNTLIDSMLELSRTSRQELHVQRLDLSALVQDVKSGLQAETAERCITWDIGPLPEVKGDRQLLYQVFTNLLGNAVKYTRGREEAKIRVWADPDVNGWTIHVQDNGAGFDERYASNLFGVFQRLHHQHEFEGTGVGLANVRRIVVRHGGTVSARGKVGEGATFSFTLPETPPGSEG</sequence>
<dbReference type="SUPFAM" id="SSF55785">
    <property type="entry name" value="PYP-like sensor domain (PAS domain)"/>
    <property type="match status" value="1"/>
</dbReference>
<dbReference type="CDD" id="cd00130">
    <property type="entry name" value="PAS"/>
    <property type="match status" value="1"/>
</dbReference>
<accession>A0ABW5P327</accession>
<dbReference type="GO" id="GO:0005524">
    <property type="term" value="F:ATP binding"/>
    <property type="evidence" value="ECO:0007669"/>
    <property type="project" value="UniProtKB-KW"/>
</dbReference>
<dbReference type="InterPro" id="IPR004358">
    <property type="entry name" value="Sig_transdc_His_kin-like_C"/>
</dbReference>
<keyword evidence="10" id="KW-1185">Reference proteome</keyword>
<dbReference type="Gene3D" id="1.10.287.130">
    <property type="match status" value="1"/>
</dbReference>
<evidence type="ECO:0000259" key="8">
    <source>
        <dbReference type="PROSITE" id="PS50112"/>
    </source>
</evidence>
<keyword evidence="4" id="KW-0808">Transferase</keyword>
<dbReference type="InterPro" id="IPR003018">
    <property type="entry name" value="GAF"/>
</dbReference>
<dbReference type="PROSITE" id="PS50109">
    <property type="entry name" value="HIS_KIN"/>
    <property type="match status" value="1"/>
</dbReference>
<keyword evidence="5" id="KW-0418">Kinase</keyword>
<dbReference type="InterPro" id="IPR003594">
    <property type="entry name" value="HATPase_dom"/>
</dbReference>